<gene>
    <name evidence="3" type="ORF">BGZ80_002390</name>
</gene>
<dbReference type="AlphaFoldDB" id="A0A9P6MQA7"/>
<dbReference type="InterPro" id="IPR018808">
    <property type="entry name" value="Muniscin_C"/>
</dbReference>
<evidence type="ECO:0000259" key="2">
    <source>
        <dbReference type="PROSITE" id="PS51072"/>
    </source>
</evidence>
<protein>
    <recommendedName>
        <fullName evidence="2">MHD domain-containing protein</fullName>
    </recommendedName>
</protein>
<evidence type="ECO:0000256" key="1">
    <source>
        <dbReference type="SAM" id="MobiDB-lite"/>
    </source>
</evidence>
<reference evidence="3" key="1">
    <citation type="journal article" date="2020" name="Fungal Divers.">
        <title>Resolving the Mortierellaceae phylogeny through synthesis of multi-gene phylogenetics and phylogenomics.</title>
        <authorList>
            <person name="Vandepol N."/>
            <person name="Liber J."/>
            <person name="Desiro A."/>
            <person name="Na H."/>
            <person name="Kennedy M."/>
            <person name="Barry K."/>
            <person name="Grigoriev I.V."/>
            <person name="Miller A.N."/>
            <person name="O'Donnell K."/>
            <person name="Stajich J.E."/>
            <person name="Bonito G."/>
        </authorList>
    </citation>
    <scope>NUCLEOTIDE SEQUENCE</scope>
    <source>
        <strain evidence="3">NRRL 2769</strain>
    </source>
</reference>
<dbReference type="Proteomes" id="UP000703661">
    <property type="component" value="Unassembled WGS sequence"/>
</dbReference>
<dbReference type="InterPro" id="IPR028565">
    <property type="entry name" value="MHD"/>
</dbReference>
<proteinExistence type="predicted"/>
<organism evidence="3 4">
    <name type="scientific">Entomortierella chlamydospora</name>
    <dbReference type="NCBI Taxonomy" id="101097"/>
    <lineage>
        <taxon>Eukaryota</taxon>
        <taxon>Fungi</taxon>
        <taxon>Fungi incertae sedis</taxon>
        <taxon>Mucoromycota</taxon>
        <taxon>Mortierellomycotina</taxon>
        <taxon>Mortierellomycetes</taxon>
        <taxon>Mortierellales</taxon>
        <taxon>Mortierellaceae</taxon>
        <taxon>Entomortierella</taxon>
    </lineage>
</organism>
<accession>A0A9P6MQA7</accession>
<dbReference type="PROSITE" id="PS51072">
    <property type="entry name" value="MHD"/>
    <property type="match status" value="1"/>
</dbReference>
<dbReference type="Pfam" id="PF10291">
    <property type="entry name" value="muHD"/>
    <property type="match status" value="1"/>
</dbReference>
<feature type="domain" description="MHD" evidence="2">
    <location>
        <begin position="193"/>
        <end position="469"/>
    </location>
</feature>
<comment type="caution">
    <text evidence="3">The sequence shown here is derived from an EMBL/GenBank/DDBJ whole genome shotgun (WGS) entry which is preliminary data.</text>
</comment>
<sequence>MLMEIKQDTVAESTDEARAALERVASTLKQTKTVSRRHPGRREVRSMYQSEDSVNAFNSLHSSPLSSTYTPDSPFANSPASRVINTAGTHQSSTAFSPAGSRATTLGLPIGSNPAQSQFPPTLPLPPTNGTETGTGAVAAAAAVPAVIIDQSLSTEPGSVFSSGSSVPGSPTAASPIAATPSNGAVVAGAGQKQTWVVSVIEKVHVHTQSGEVAKMMVTGDVIMNLEGSDIDPELPKRAVLRLGQLQALDKYVPNHIFLTAKDGTEGAYWVNLEMVSQAMQQNGQSQGMPVLKYQVKINDEESKHKMMPLLIQPNWKCEPHQTSLLVNYKANAHCGLSMESQGENGDASGNVYLSDLSFLVPVSGEVVNVQSKPTGVWSRDSKKMLWDVDNVLMSRTSPEPHKLLARFEMNPSGGASQPSPTAAKFRVHGKLLSEVNIHLEKEAEGEEETNVALGQVRLQVQSGRYLAMA</sequence>
<evidence type="ECO:0000313" key="4">
    <source>
        <dbReference type="Proteomes" id="UP000703661"/>
    </source>
</evidence>
<keyword evidence="4" id="KW-1185">Reference proteome</keyword>
<evidence type="ECO:0000313" key="3">
    <source>
        <dbReference type="EMBL" id="KAG0009435.1"/>
    </source>
</evidence>
<name>A0A9P6MQA7_9FUNG</name>
<feature type="region of interest" description="Disordered" evidence="1">
    <location>
        <begin position="89"/>
        <end position="117"/>
    </location>
</feature>
<dbReference type="EMBL" id="JAAAID010001588">
    <property type="protein sequence ID" value="KAG0009435.1"/>
    <property type="molecule type" value="Genomic_DNA"/>
</dbReference>